<dbReference type="GO" id="GO:0015774">
    <property type="term" value="P:polysaccharide transport"/>
    <property type="evidence" value="ECO:0007669"/>
    <property type="project" value="InterPro"/>
</dbReference>
<proteinExistence type="predicted"/>
<reference evidence="1" key="1">
    <citation type="submission" date="2020-11" db="EMBL/GenBank/DDBJ databases">
        <title>Gallibacterium anatis 1637, full genome, WGS.</title>
        <authorList>
            <person name="Laishevtcev A.I."/>
            <person name="Yakimova E.A."/>
            <person name="Petkovich D."/>
            <person name="Stepanova T.V."/>
            <person name="Kalendr R.S."/>
            <person name="Rubalsky E.O."/>
            <person name="Zulkarneev E.R."/>
            <person name="Aleshkin A.V."/>
        </authorList>
    </citation>
    <scope>NUCLEOTIDE SEQUENCE</scope>
    <source>
        <strain evidence="1">1637</strain>
    </source>
</reference>
<dbReference type="AlphaFoldDB" id="A0A930Y964"/>
<protein>
    <submittedName>
        <fullName evidence="1">Uncharacterized protein</fullName>
    </submittedName>
</protein>
<dbReference type="Pfam" id="PF05159">
    <property type="entry name" value="Capsule_synth"/>
    <property type="match status" value="1"/>
</dbReference>
<name>A0A930Y964_9PAST</name>
<organism evidence="1">
    <name type="scientific">Gallibacterium anatis</name>
    <dbReference type="NCBI Taxonomy" id="750"/>
    <lineage>
        <taxon>Bacteria</taxon>
        <taxon>Pseudomonadati</taxon>
        <taxon>Pseudomonadota</taxon>
        <taxon>Gammaproteobacteria</taxon>
        <taxon>Pasteurellales</taxon>
        <taxon>Pasteurellaceae</taxon>
        <taxon>Gallibacterium</taxon>
    </lineage>
</organism>
<dbReference type="GO" id="GO:0000271">
    <property type="term" value="P:polysaccharide biosynthetic process"/>
    <property type="evidence" value="ECO:0007669"/>
    <property type="project" value="InterPro"/>
</dbReference>
<evidence type="ECO:0000313" key="1">
    <source>
        <dbReference type="EMBL" id="MBF4103147.1"/>
    </source>
</evidence>
<comment type="caution">
    <text evidence="1">The sequence shown here is derived from an EMBL/GenBank/DDBJ whole genome shotgun (WGS) entry which is preliminary data.</text>
</comment>
<dbReference type="InterPro" id="IPR007833">
    <property type="entry name" value="Capsule_polysaccharide_synth"/>
</dbReference>
<sequence length="52" mass="5875">MGENTPDVIAGKTWIFNRFIQPRVRIISQDINPPTLLSQVDKVYCVTSQNGL</sequence>
<accession>A0A930Y964</accession>
<gene>
    <name evidence="1" type="ORF">INT80_15040</name>
</gene>
<dbReference type="EMBL" id="JADION010000058">
    <property type="protein sequence ID" value="MBF4103147.1"/>
    <property type="molecule type" value="Genomic_DNA"/>
</dbReference>